<dbReference type="InterPro" id="IPR011141">
    <property type="entry name" value="Polyketide_synthase_type-III"/>
</dbReference>
<dbReference type="InterPro" id="IPR012328">
    <property type="entry name" value="Chalcone/stilbene_synt_C"/>
</dbReference>
<dbReference type="SUPFAM" id="SSF53901">
    <property type="entry name" value="Thiolase-like"/>
    <property type="match status" value="2"/>
</dbReference>
<protein>
    <submittedName>
        <fullName evidence="4">Chalcone and stilbene synthases, C-terminal domain</fullName>
    </submittedName>
</protein>
<dbReference type="PANTHER" id="PTHR11877">
    <property type="entry name" value="HYDROXYMETHYLGLUTARYL-COA SYNTHASE"/>
    <property type="match status" value="1"/>
</dbReference>
<evidence type="ECO:0000256" key="2">
    <source>
        <dbReference type="ARBA" id="ARBA00022679"/>
    </source>
</evidence>
<dbReference type="Proteomes" id="UP000183407">
    <property type="component" value="Unassembled WGS sequence"/>
</dbReference>
<reference evidence="5" key="1">
    <citation type="submission" date="2016-10" db="EMBL/GenBank/DDBJ databases">
        <authorList>
            <person name="Varghese N."/>
        </authorList>
    </citation>
    <scope>NUCLEOTIDE SEQUENCE [LARGE SCALE GENOMIC DNA]</scope>
    <source>
        <strain evidence="5">DSM 44719</strain>
    </source>
</reference>
<dbReference type="GO" id="GO:0016747">
    <property type="term" value="F:acyltransferase activity, transferring groups other than amino-acyl groups"/>
    <property type="evidence" value="ECO:0007669"/>
    <property type="project" value="InterPro"/>
</dbReference>
<dbReference type="EMBL" id="FNTL01000004">
    <property type="protein sequence ID" value="SEC29032.1"/>
    <property type="molecule type" value="Genomic_DNA"/>
</dbReference>
<sequence>MGCSWASTVSSSPTTSCDPNPLPRVLVVSLELCSLHLQKSHSLETMLSFLVFGDGCAAVLISADEEGIALNSFNAVMVPDTADLIAWRIGGIGFDMVLSGKVPGALSRALDEQNLKTILAGANKESIDLWAVHPVGRSILDAVEDAVGLAPDALAASRHVTRRSGGITGVSARFGSGIVCSRTAVRSVPVGDLGRLPWDLCQHVNQGVHAR</sequence>
<dbReference type="InterPro" id="IPR016039">
    <property type="entry name" value="Thiolase-like"/>
</dbReference>
<organism evidence="4 5">
    <name type="scientific">Rhodococcus jostii</name>
    <dbReference type="NCBI Taxonomy" id="132919"/>
    <lineage>
        <taxon>Bacteria</taxon>
        <taxon>Bacillati</taxon>
        <taxon>Actinomycetota</taxon>
        <taxon>Actinomycetes</taxon>
        <taxon>Mycobacteriales</taxon>
        <taxon>Nocardiaceae</taxon>
        <taxon>Rhodococcus</taxon>
    </lineage>
</organism>
<evidence type="ECO:0000313" key="4">
    <source>
        <dbReference type="EMBL" id="SEC29032.1"/>
    </source>
</evidence>
<evidence type="ECO:0000313" key="5">
    <source>
        <dbReference type="Proteomes" id="UP000183407"/>
    </source>
</evidence>
<accession>A0A1H4RAW1</accession>
<proteinExistence type="inferred from homology"/>
<gene>
    <name evidence="4" type="ORF">SAMN04490220_1265</name>
</gene>
<name>A0A1H4RAW1_RHOJO</name>
<dbReference type="PANTHER" id="PTHR11877:SF46">
    <property type="entry name" value="TYPE III POLYKETIDE SYNTHASE A"/>
    <property type="match status" value="1"/>
</dbReference>
<dbReference type="GO" id="GO:0030639">
    <property type="term" value="P:polyketide biosynthetic process"/>
    <property type="evidence" value="ECO:0007669"/>
    <property type="project" value="TreeGrafter"/>
</dbReference>
<feature type="domain" description="Chalcone/stilbene synthase C-terminal" evidence="3">
    <location>
        <begin position="75"/>
        <end position="168"/>
    </location>
</feature>
<comment type="similarity">
    <text evidence="1">Belongs to the thiolase-like superfamily. Chalcone/stilbene synthases family.</text>
</comment>
<dbReference type="Pfam" id="PF02797">
    <property type="entry name" value="Chal_sti_synt_C"/>
    <property type="match status" value="1"/>
</dbReference>
<evidence type="ECO:0000256" key="1">
    <source>
        <dbReference type="ARBA" id="ARBA00005531"/>
    </source>
</evidence>
<keyword evidence="2" id="KW-0808">Transferase</keyword>
<evidence type="ECO:0000259" key="3">
    <source>
        <dbReference type="Pfam" id="PF02797"/>
    </source>
</evidence>
<dbReference type="AlphaFoldDB" id="A0A1H4RAW1"/>
<dbReference type="Gene3D" id="3.40.47.10">
    <property type="match status" value="1"/>
</dbReference>